<reference evidence="8 9" key="1">
    <citation type="submission" date="2024-02" db="EMBL/GenBank/DDBJ databases">
        <title>Microbulbifer aestuariivivens NBRC 112533.</title>
        <authorList>
            <person name="Ichikawa N."/>
            <person name="Katano-Makiyama Y."/>
            <person name="Hidaka K."/>
        </authorList>
    </citation>
    <scope>NUCLEOTIDE SEQUENCE [LARGE SCALE GENOMIC DNA]</scope>
    <source>
        <strain evidence="8 9">NBRC 112533</strain>
    </source>
</reference>
<dbReference type="InterPro" id="IPR050245">
    <property type="entry name" value="PrsA_foldase"/>
</dbReference>
<dbReference type="EMBL" id="BAABRT010000001">
    <property type="protein sequence ID" value="GAA5523673.1"/>
    <property type="molecule type" value="Genomic_DNA"/>
</dbReference>
<dbReference type="InterPro" id="IPR046357">
    <property type="entry name" value="PPIase_dom_sf"/>
</dbReference>
<accession>A0ABP9WN08</accession>
<comment type="catalytic activity">
    <reaction evidence="1">
        <text>[protein]-peptidylproline (omega=180) = [protein]-peptidylproline (omega=0)</text>
        <dbReference type="Rhea" id="RHEA:16237"/>
        <dbReference type="Rhea" id="RHEA-COMP:10747"/>
        <dbReference type="Rhea" id="RHEA-COMP:10748"/>
        <dbReference type="ChEBI" id="CHEBI:83833"/>
        <dbReference type="ChEBI" id="CHEBI:83834"/>
        <dbReference type="EC" id="5.2.1.8"/>
    </reaction>
</comment>
<evidence type="ECO:0000256" key="3">
    <source>
        <dbReference type="ARBA" id="ARBA00013194"/>
    </source>
</evidence>
<dbReference type="EC" id="5.2.1.8" evidence="3"/>
<feature type="domain" description="PpiC" evidence="7">
    <location>
        <begin position="154"/>
        <end position="256"/>
    </location>
</feature>
<evidence type="ECO:0000256" key="5">
    <source>
        <dbReference type="PROSITE-ProRule" id="PRU00278"/>
    </source>
</evidence>
<dbReference type="SUPFAM" id="SSF109998">
    <property type="entry name" value="Triger factor/SurA peptide-binding domain-like"/>
    <property type="match status" value="1"/>
</dbReference>
<keyword evidence="9" id="KW-1185">Reference proteome</keyword>
<comment type="caution">
    <text evidence="8">The sequence shown here is derived from an EMBL/GenBank/DDBJ whole genome shotgun (WGS) entry which is preliminary data.</text>
</comment>
<dbReference type="PROSITE" id="PS50198">
    <property type="entry name" value="PPIC_PPIASE_2"/>
    <property type="match status" value="1"/>
</dbReference>
<gene>
    <name evidence="8" type="primary">surA_1</name>
    <name evidence="8" type="ORF">Maes01_00222</name>
</gene>
<organism evidence="8 9">
    <name type="scientific">Microbulbifer aestuariivivens</name>
    <dbReference type="NCBI Taxonomy" id="1908308"/>
    <lineage>
        <taxon>Bacteria</taxon>
        <taxon>Pseudomonadati</taxon>
        <taxon>Pseudomonadota</taxon>
        <taxon>Gammaproteobacteria</taxon>
        <taxon>Cellvibrionales</taxon>
        <taxon>Microbulbiferaceae</taxon>
        <taxon>Microbulbifer</taxon>
    </lineage>
</organism>
<comment type="similarity">
    <text evidence="2">Belongs to the PpiC/parvulin rotamase family.</text>
</comment>
<feature type="region of interest" description="Disordered" evidence="6">
    <location>
        <begin position="308"/>
        <end position="345"/>
    </location>
</feature>
<dbReference type="PANTHER" id="PTHR47245:SF2">
    <property type="entry name" value="PEPTIDYL-PROLYL CIS-TRANS ISOMERASE HP_0175-RELATED"/>
    <property type="match status" value="1"/>
</dbReference>
<dbReference type="PANTHER" id="PTHR47245">
    <property type="entry name" value="PEPTIDYLPROLYL ISOMERASE"/>
    <property type="match status" value="1"/>
</dbReference>
<evidence type="ECO:0000313" key="9">
    <source>
        <dbReference type="Proteomes" id="UP001408594"/>
    </source>
</evidence>
<protein>
    <recommendedName>
        <fullName evidence="3">peptidylprolyl isomerase</fullName>
        <ecNumber evidence="3">5.2.1.8</ecNumber>
    </recommendedName>
</protein>
<evidence type="ECO:0000259" key="7">
    <source>
        <dbReference type="PROSITE" id="PS50198"/>
    </source>
</evidence>
<dbReference type="SUPFAM" id="SSF54534">
    <property type="entry name" value="FKBP-like"/>
    <property type="match status" value="1"/>
</dbReference>
<evidence type="ECO:0000256" key="2">
    <source>
        <dbReference type="ARBA" id="ARBA00007656"/>
    </source>
</evidence>
<dbReference type="Pfam" id="PF00639">
    <property type="entry name" value="Rotamase"/>
    <property type="match status" value="1"/>
</dbReference>
<proteinExistence type="inferred from homology"/>
<keyword evidence="5" id="KW-0413">Isomerase</keyword>
<dbReference type="Proteomes" id="UP001408594">
    <property type="component" value="Unassembled WGS sequence"/>
</dbReference>
<evidence type="ECO:0000313" key="8">
    <source>
        <dbReference type="EMBL" id="GAA5523673.1"/>
    </source>
</evidence>
<sequence length="345" mass="37560">MSQDKAIQFIELPPNGAAATPSNPVMPSACETGGCGCSTGGASTVVPMPAFAPVFVNGVEIAEENISREMQHHPAENGEAAWHQAARALAVRELLLQTATALDIEAESEAGERSETEEDAKVRALLDRELPAVSISEQECRRYYDGHTHRFHTPELFEAAHILIEPEEDTDEAWQAARQQAQALATEIGDDQDQFATAARELSGCPTGQQDGSLGQVRRGELDRVVQQALEALTEGSTAREPVRSRYGWHVVRLHRRIEGKTLPFDLVREKILDMLEARAWVTSASQYIAELSRTAQIEGVQLAPLDTFGSEEQTDTTHDPDAPITLSAASEYSPKAHDSESPAS</sequence>
<dbReference type="InterPro" id="IPR027304">
    <property type="entry name" value="Trigger_fact/SurA_dom_sf"/>
</dbReference>
<dbReference type="InterPro" id="IPR000297">
    <property type="entry name" value="PPIase_PpiC"/>
</dbReference>
<evidence type="ECO:0000256" key="1">
    <source>
        <dbReference type="ARBA" id="ARBA00000971"/>
    </source>
</evidence>
<dbReference type="RefSeq" id="WP_345548004.1">
    <property type="nucleotide sequence ID" value="NZ_BAABRT010000001.1"/>
</dbReference>
<evidence type="ECO:0000256" key="4">
    <source>
        <dbReference type="ARBA" id="ARBA00023110"/>
    </source>
</evidence>
<keyword evidence="4 5" id="KW-0697">Rotamase</keyword>
<feature type="compositionally biased region" description="Basic and acidic residues" evidence="6">
    <location>
        <begin position="335"/>
        <end position="345"/>
    </location>
</feature>
<evidence type="ECO:0000256" key="6">
    <source>
        <dbReference type="SAM" id="MobiDB-lite"/>
    </source>
</evidence>
<name>A0ABP9WN08_9GAMM</name>
<dbReference type="Gene3D" id="3.10.50.40">
    <property type="match status" value="1"/>
</dbReference>